<dbReference type="InterPro" id="IPR003545">
    <property type="entry name" value="Telomerase_RT"/>
</dbReference>
<dbReference type="VEuPathDB" id="FungiDB:AB675_697"/>
<keyword evidence="1" id="KW-0808">Transferase</keyword>
<keyword evidence="1" id="KW-0548">Nucleotidyltransferase</keyword>
<dbReference type="GO" id="GO:0003720">
    <property type="term" value="F:telomerase activity"/>
    <property type="evidence" value="ECO:0007669"/>
    <property type="project" value="InterPro"/>
</dbReference>
<evidence type="ECO:0000313" key="3">
    <source>
        <dbReference type="Proteomes" id="UP000038010"/>
    </source>
</evidence>
<keyword evidence="1" id="KW-0479">Metal-binding</keyword>
<dbReference type="EC" id="2.7.7.49" evidence="1"/>
<reference evidence="2 3" key="1">
    <citation type="submission" date="2015-06" db="EMBL/GenBank/DDBJ databases">
        <title>Draft genome of the ant-associated black yeast Phialophora attae CBS 131958.</title>
        <authorList>
            <person name="Moreno L.F."/>
            <person name="Stielow B.J."/>
            <person name="de Hoog S."/>
            <person name="Vicente V.A."/>
            <person name="Weiss V.A."/>
            <person name="de Vries M."/>
            <person name="Cruz L.M."/>
            <person name="Souza E.M."/>
        </authorList>
    </citation>
    <scope>NUCLEOTIDE SEQUENCE [LARGE SCALE GENOMIC DNA]</scope>
    <source>
        <strain evidence="2 3">CBS 131958</strain>
    </source>
</reference>
<dbReference type="AlphaFoldDB" id="A0A0N0NRX8"/>
<evidence type="ECO:0000256" key="1">
    <source>
        <dbReference type="RuleBase" id="RU365061"/>
    </source>
</evidence>
<comment type="catalytic activity">
    <reaction evidence="1">
        <text>DNA(n) + a 2'-deoxyribonucleoside 5'-triphosphate = DNA(n+1) + diphosphate</text>
        <dbReference type="Rhea" id="RHEA:22508"/>
        <dbReference type="Rhea" id="RHEA-COMP:17339"/>
        <dbReference type="Rhea" id="RHEA-COMP:17340"/>
        <dbReference type="ChEBI" id="CHEBI:33019"/>
        <dbReference type="ChEBI" id="CHEBI:61560"/>
        <dbReference type="ChEBI" id="CHEBI:173112"/>
        <dbReference type="EC" id="2.7.7.49"/>
    </reaction>
</comment>
<dbReference type="GO" id="GO:0000333">
    <property type="term" value="C:telomerase catalytic core complex"/>
    <property type="evidence" value="ECO:0007669"/>
    <property type="project" value="TreeGrafter"/>
</dbReference>
<dbReference type="STRING" id="1664694.A0A0N0NRX8"/>
<protein>
    <recommendedName>
        <fullName evidence="1">Telomerase reverse transcriptase</fullName>
        <ecNumber evidence="1">2.7.7.49</ecNumber>
    </recommendedName>
    <alternativeName>
        <fullName evidence="1">Telomerase catalytic subunit</fullName>
    </alternativeName>
</protein>
<dbReference type="GO" id="GO:0046872">
    <property type="term" value="F:metal ion binding"/>
    <property type="evidence" value="ECO:0007669"/>
    <property type="project" value="UniProtKB-KW"/>
</dbReference>
<sequence length="234" mass="26520">MATPHAEYGIVVNPEKTLANFEAAIGTHKIPRHAGEDFPYCGVTINTTDLQLGKDRQKKDLVVAHGLTVDTTKRLGMAFARKVRLSFVQQLHRMLMDDELNQPWRRLLTLLEAFEETAMKMYQYVRNLPKGRQPSPIQMIRVVGELGRLGLRNGRSGCKGSSDQTASCLSRREIIWALSSAFLHVFGKKQAQHGALLEHLRLLKTASQHGLRVDNSRLRQLLVQRDATFVDYVY</sequence>
<keyword evidence="1" id="KW-0539">Nucleus</keyword>
<keyword evidence="1" id="KW-0695">RNA-directed DNA polymerase</keyword>
<dbReference type="GeneID" id="28739178"/>
<dbReference type="GO" id="GO:0042162">
    <property type="term" value="F:telomeric DNA binding"/>
    <property type="evidence" value="ECO:0007669"/>
    <property type="project" value="TreeGrafter"/>
</dbReference>
<gene>
    <name evidence="2" type="ORF">AB675_697</name>
</gene>
<proteinExistence type="inferred from homology"/>
<organism evidence="2 3">
    <name type="scientific">Cyphellophora attinorum</name>
    <dbReference type="NCBI Taxonomy" id="1664694"/>
    <lineage>
        <taxon>Eukaryota</taxon>
        <taxon>Fungi</taxon>
        <taxon>Dikarya</taxon>
        <taxon>Ascomycota</taxon>
        <taxon>Pezizomycotina</taxon>
        <taxon>Eurotiomycetes</taxon>
        <taxon>Chaetothyriomycetidae</taxon>
        <taxon>Chaetothyriales</taxon>
        <taxon>Cyphellophoraceae</taxon>
        <taxon>Cyphellophora</taxon>
    </lineage>
</organism>
<dbReference type="PANTHER" id="PTHR12066:SF0">
    <property type="entry name" value="TELOMERASE REVERSE TRANSCRIPTASE"/>
    <property type="match status" value="1"/>
</dbReference>
<comment type="function">
    <text evidence="1">Telomerase is a ribonucleoprotein enzyme essential for the replication of chromosome termini in most eukaryotes. It elongates telomeres. It is a reverse transcriptase that adds simple sequence repeats to chromosome ends by copying a template sequence within the RNA component of the enzyme.</text>
</comment>
<dbReference type="GO" id="GO:0070034">
    <property type="term" value="F:telomerase RNA binding"/>
    <property type="evidence" value="ECO:0007669"/>
    <property type="project" value="TreeGrafter"/>
</dbReference>
<dbReference type="RefSeq" id="XP_018005571.1">
    <property type="nucleotide sequence ID" value="XM_018147310.1"/>
</dbReference>
<name>A0A0N0NRX8_9EURO</name>
<evidence type="ECO:0000313" key="2">
    <source>
        <dbReference type="EMBL" id="KPI45608.1"/>
    </source>
</evidence>
<accession>A0A0N0NRX8</accession>
<comment type="subcellular location">
    <subcellularLocation>
        <location evidence="1">Nucleus</location>
    </subcellularLocation>
    <subcellularLocation>
        <location evidence="1">Chromosome</location>
        <location evidence="1">Telomere</location>
    </subcellularLocation>
</comment>
<comment type="similarity">
    <text evidence="1">Belongs to the reverse transcriptase family. Telomerase subfamily.</text>
</comment>
<dbReference type="OrthoDB" id="289721at2759"/>
<dbReference type="Proteomes" id="UP000038010">
    <property type="component" value="Unassembled WGS sequence"/>
</dbReference>
<dbReference type="GO" id="GO:0000781">
    <property type="term" value="C:chromosome, telomeric region"/>
    <property type="evidence" value="ECO:0007669"/>
    <property type="project" value="UniProtKB-SubCell"/>
</dbReference>
<keyword evidence="3" id="KW-1185">Reference proteome</keyword>
<keyword evidence="1" id="KW-0460">Magnesium</keyword>
<keyword evidence="1" id="KW-0779">Telomere</keyword>
<keyword evidence="1" id="KW-0158">Chromosome</keyword>
<dbReference type="GO" id="GO:0007004">
    <property type="term" value="P:telomere maintenance via telomerase"/>
    <property type="evidence" value="ECO:0007669"/>
    <property type="project" value="TreeGrafter"/>
</dbReference>
<dbReference type="EMBL" id="LFJN01000001">
    <property type="protein sequence ID" value="KPI45608.1"/>
    <property type="molecule type" value="Genomic_DNA"/>
</dbReference>
<dbReference type="PANTHER" id="PTHR12066">
    <property type="entry name" value="TELOMERASE REVERSE TRANSCRIPTASE"/>
    <property type="match status" value="1"/>
</dbReference>
<comment type="caution">
    <text evidence="2">The sequence shown here is derived from an EMBL/GenBank/DDBJ whole genome shotgun (WGS) entry which is preliminary data.</text>
</comment>
<dbReference type="Gene3D" id="1.10.357.90">
    <property type="match status" value="1"/>
</dbReference>